<dbReference type="InterPro" id="IPR016024">
    <property type="entry name" value="ARM-type_fold"/>
</dbReference>
<evidence type="ECO:0000259" key="3">
    <source>
        <dbReference type="Pfam" id="PF10304"/>
    </source>
</evidence>
<dbReference type="EMBL" id="MU004294">
    <property type="protein sequence ID" value="KAF2661408.1"/>
    <property type="molecule type" value="Genomic_DNA"/>
</dbReference>
<evidence type="ECO:0000313" key="5">
    <source>
        <dbReference type="EMBL" id="KAF2661408.1"/>
    </source>
</evidence>
<evidence type="ECO:0008006" key="7">
    <source>
        <dbReference type="Google" id="ProtNLM"/>
    </source>
</evidence>
<dbReference type="InterPro" id="IPR039600">
    <property type="entry name" value="TANGO6/Rtp1"/>
</dbReference>
<keyword evidence="6" id="KW-1185">Reference proteome</keyword>
<dbReference type="Pfam" id="PF10304">
    <property type="entry name" value="RTP1_C2"/>
    <property type="match status" value="1"/>
</dbReference>
<organism evidence="5 6">
    <name type="scientific">Lophiostoma macrostomum CBS 122681</name>
    <dbReference type="NCBI Taxonomy" id="1314788"/>
    <lineage>
        <taxon>Eukaryota</taxon>
        <taxon>Fungi</taxon>
        <taxon>Dikarya</taxon>
        <taxon>Ascomycota</taxon>
        <taxon>Pezizomycotina</taxon>
        <taxon>Dothideomycetes</taxon>
        <taxon>Pleosporomycetidae</taxon>
        <taxon>Pleosporales</taxon>
        <taxon>Lophiostomataceae</taxon>
        <taxon>Lophiostoma</taxon>
    </lineage>
</organism>
<dbReference type="SUPFAM" id="SSF48371">
    <property type="entry name" value="ARM repeat"/>
    <property type="match status" value="1"/>
</dbReference>
<dbReference type="InterPro" id="IPR019451">
    <property type="entry name" value="Rtp1_C1"/>
</dbReference>
<evidence type="ECO:0000259" key="4">
    <source>
        <dbReference type="Pfam" id="PF10363"/>
    </source>
</evidence>
<dbReference type="PANTHER" id="PTHR20959:SF1">
    <property type="entry name" value="TRANSPORT AND GOLGI ORGANIZATION PROTEIN 6 HOMOLOG"/>
    <property type="match status" value="1"/>
</dbReference>
<dbReference type="InterPro" id="IPR019414">
    <property type="entry name" value="Rtp1_C2"/>
</dbReference>
<dbReference type="Pfam" id="PF10363">
    <property type="entry name" value="RTP1_C1"/>
    <property type="match status" value="1"/>
</dbReference>
<feature type="region of interest" description="Disordered" evidence="2">
    <location>
        <begin position="550"/>
        <end position="584"/>
    </location>
</feature>
<evidence type="ECO:0000256" key="2">
    <source>
        <dbReference type="SAM" id="MobiDB-lite"/>
    </source>
</evidence>
<dbReference type="Proteomes" id="UP000799324">
    <property type="component" value="Unassembled WGS sequence"/>
</dbReference>
<dbReference type="PANTHER" id="PTHR20959">
    <property type="entry name" value="TRANSPORT AND GOLGI ORGANIZATION PROTEIN 6 FAMILY MEMBER"/>
    <property type="match status" value="1"/>
</dbReference>
<protein>
    <recommendedName>
        <fullName evidence="7">RNA polymerase II assembly factor Rtp1 C-terminal domain-containing protein</fullName>
    </recommendedName>
</protein>
<comment type="similarity">
    <text evidence="1">Belongs to the Tango6 family.</text>
</comment>
<gene>
    <name evidence="5" type="ORF">K491DRAFT_765016</name>
</gene>
<name>A0A6A6TR66_9PLEO</name>
<accession>A0A6A6TR66</accession>
<evidence type="ECO:0000256" key="1">
    <source>
        <dbReference type="ARBA" id="ARBA00005724"/>
    </source>
</evidence>
<feature type="compositionally biased region" description="Polar residues" evidence="2">
    <location>
        <begin position="557"/>
        <end position="582"/>
    </location>
</feature>
<dbReference type="OrthoDB" id="39591at2759"/>
<evidence type="ECO:0000313" key="6">
    <source>
        <dbReference type="Proteomes" id="UP000799324"/>
    </source>
</evidence>
<feature type="domain" description="RNA polymerase II assembly factor Rtp1 C-terminal" evidence="4">
    <location>
        <begin position="674"/>
        <end position="798"/>
    </location>
</feature>
<feature type="domain" description="RNA polymerase II assembly factor Rtp1 C-terminal" evidence="3">
    <location>
        <begin position="980"/>
        <end position="1010"/>
    </location>
</feature>
<reference evidence="5" key="1">
    <citation type="journal article" date="2020" name="Stud. Mycol.">
        <title>101 Dothideomycetes genomes: a test case for predicting lifestyles and emergence of pathogens.</title>
        <authorList>
            <person name="Haridas S."/>
            <person name="Albert R."/>
            <person name="Binder M."/>
            <person name="Bloem J."/>
            <person name="Labutti K."/>
            <person name="Salamov A."/>
            <person name="Andreopoulos B."/>
            <person name="Baker S."/>
            <person name="Barry K."/>
            <person name="Bills G."/>
            <person name="Bluhm B."/>
            <person name="Cannon C."/>
            <person name="Castanera R."/>
            <person name="Culley D."/>
            <person name="Daum C."/>
            <person name="Ezra D."/>
            <person name="Gonzalez J."/>
            <person name="Henrissat B."/>
            <person name="Kuo A."/>
            <person name="Liang C."/>
            <person name="Lipzen A."/>
            <person name="Lutzoni F."/>
            <person name="Magnuson J."/>
            <person name="Mondo S."/>
            <person name="Nolan M."/>
            <person name="Ohm R."/>
            <person name="Pangilinan J."/>
            <person name="Park H.-J."/>
            <person name="Ramirez L."/>
            <person name="Alfaro M."/>
            <person name="Sun H."/>
            <person name="Tritt A."/>
            <person name="Yoshinaga Y."/>
            <person name="Zwiers L.-H."/>
            <person name="Turgeon B."/>
            <person name="Goodwin S."/>
            <person name="Spatafora J."/>
            <person name="Crous P."/>
            <person name="Grigoriev I."/>
        </authorList>
    </citation>
    <scope>NUCLEOTIDE SEQUENCE</scope>
    <source>
        <strain evidence="5">CBS 122681</strain>
    </source>
</reference>
<proteinExistence type="inferred from homology"/>
<dbReference type="AlphaFoldDB" id="A0A6A6TR66"/>
<dbReference type="GO" id="GO:0009306">
    <property type="term" value="P:protein secretion"/>
    <property type="evidence" value="ECO:0007669"/>
    <property type="project" value="TreeGrafter"/>
</dbReference>
<sequence length="1061" mass="115616">MGADEAAVDAAADFIGPHLRAEELVNQALSHLQKINEAEQTKAPDSPYDGSLVGVVYGLLDLVTSLGLLPYLAPGVAFGQRPQSVLLASLSIAPTRNDSALAELVQNLLPIFHQDGSGVQPFVTQRILPDLLSALLELAFAPDVTSELHATFRPRYEAFLVSTPTSRLLPIFSSFLQQNVPPWLRQQNGVRSTIEFLSLSYLSKNGRVPQDASGSQSQIPIPLESITQAARLLAAVPSDMDSTMWFTELAPQLWSLLDGSAGVELSRAAGHIIAGGILNRKSVGAPGTIGWETFARPLLDAIRPGSSTITSVRQGPSDEVIVEEKDLRVALRRLSTMLAAVTHAGIVKRLVHPILLSLWALLTYAKTRPSLDARWVTFPRSILIRYNTLACDPKQMDRIATNLFCDGEALWTFGPGSHGGVEIRKRSSNDNDMDGMGGKGNLLMRIQNLDERIKLLISLLSEANVEDEVVGTIFVQTTQRWLRAGQTNTGTKISLTIGDDIDPLATLIDAKLAEALASAFQDKFARSPQHIISLMEQILQNFVQEHQEKSKKLVDSNKPSRTNLGTLVTSESEHGPSTSATDTESEDLVSFALSILSTFVNASTATSQAQTKDLYTPILPSLRYLSQPNLNPQLSPLITNASSSLLTTLQPTTIPTGNSSSHSATLSKHRKTLTSALTDLTSPDPPNRTWALSTLHTLFRDPISFALIDVPSTAHMLLHTSLSDPESYVHSAAIPVLGTLTTLAPNPTLRILLDVFTDINEDALRLRRTAHRSKDKADELEQALDSRLRVGEVLHNLILSPSFWSAAPTRYENLHAVLSTCLSISSRRGHRPTTLSTRQDISARERVDQEEAEAAWGGPIPNLLDPEGENAAELEERDALFKIVQGWQDTGVEEDVRMRASAMSLVGDVFEQRVDMLRQVDVDAGLQMASQILVVETSEVKAILRRAAVLVVMGLLRGLDAELEAGRESLAGLGVKTADEVERVVRWVRDEDGDDLVRGHAESVLEGLETWKMKKLFKLGQGQVQLDANLGLAGTLRGLDVNPVVQGAGREQRKVVVEEIE</sequence>